<organism evidence="2 3">
    <name type="scientific">Flavobacterium terrigena</name>
    <dbReference type="NCBI Taxonomy" id="402734"/>
    <lineage>
        <taxon>Bacteria</taxon>
        <taxon>Pseudomonadati</taxon>
        <taxon>Bacteroidota</taxon>
        <taxon>Flavobacteriia</taxon>
        <taxon>Flavobacteriales</taxon>
        <taxon>Flavobacteriaceae</taxon>
        <taxon>Flavobacterium</taxon>
    </lineage>
</organism>
<evidence type="ECO:0000313" key="3">
    <source>
        <dbReference type="Proteomes" id="UP000199702"/>
    </source>
</evidence>
<name>A0A1H6X0R5_9FLAO</name>
<accession>A0A1H6X0R5</accession>
<reference evidence="3" key="1">
    <citation type="submission" date="2016-10" db="EMBL/GenBank/DDBJ databases">
        <authorList>
            <person name="Varghese N."/>
            <person name="Submissions S."/>
        </authorList>
    </citation>
    <scope>NUCLEOTIDE SEQUENCE [LARGE SCALE GENOMIC DNA]</scope>
    <source>
        <strain evidence="3">DSM 17934</strain>
    </source>
</reference>
<dbReference type="AlphaFoldDB" id="A0A1H6X0R5"/>
<dbReference type="Proteomes" id="UP000199702">
    <property type="component" value="Unassembled WGS sequence"/>
</dbReference>
<sequence>MNEIKKLIFLLFAIFLFCYFFYLLDSNEILEIKHDGLKSFVYFGIIIFSFFSILFAFLSFEGIKLKVLFSFIPIIAFIQILNFGIINTLLNASSWKTQTIVYQNKFDDSKKVEFQMLDIGFAGYDKRTVEVNYITDWFFISKNKGIYNSDWKKINKEVNELELEY</sequence>
<evidence type="ECO:0000256" key="1">
    <source>
        <dbReference type="SAM" id="Phobius"/>
    </source>
</evidence>
<dbReference type="EMBL" id="FNYA01000007">
    <property type="protein sequence ID" value="SEJ18660.1"/>
    <property type="molecule type" value="Genomic_DNA"/>
</dbReference>
<proteinExistence type="predicted"/>
<feature type="transmembrane region" description="Helical" evidence="1">
    <location>
        <begin position="67"/>
        <end position="90"/>
    </location>
</feature>
<keyword evidence="1" id="KW-0472">Membrane</keyword>
<feature type="transmembrane region" description="Helical" evidence="1">
    <location>
        <begin position="7"/>
        <end position="24"/>
    </location>
</feature>
<feature type="transmembrane region" description="Helical" evidence="1">
    <location>
        <begin position="40"/>
        <end position="60"/>
    </location>
</feature>
<keyword evidence="3" id="KW-1185">Reference proteome</keyword>
<protein>
    <submittedName>
        <fullName evidence="2">Uncharacterized protein</fullName>
    </submittedName>
</protein>
<gene>
    <name evidence="2" type="ORF">SAMN05660918_2580</name>
</gene>
<evidence type="ECO:0000313" key="2">
    <source>
        <dbReference type="EMBL" id="SEJ18660.1"/>
    </source>
</evidence>
<dbReference type="STRING" id="402734.SAMN05660918_2580"/>
<keyword evidence="1" id="KW-1133">Transmembrane helix</keyword>
<keyword evidence="1" id="KW-0812">Transmembrane</keyword>